<dbReference type="Pfam" id="PF00440">
    <property type="entry name" value="TetR_N"/>
    <property type="match status" value="1"/>
</dbReference>
<feature type="domain" description="HTH tetR-type" evidence="5">
    <location>
        <begin position="12"/>
        <end position="72"/>
    </location>
</feature>
<dbReference type="GO" id="GO:0003700">
    <property type="term" value="F:DNA-binding transcription factor activity"/>
    <property type="evidence" value="ECO:0007669"/>
    <property type="project" value="TreeGrafter"/>
</dbReference>
<dbReference type="OrthoDB" id="2356263at2"/>
<feature type="DNA-binding region" description="H-T-H motif" evidence="4">
    <location>
        <begin position="35"/>
        <end position="54"/>
    </location>
</feature>
<dbReference type="GO" id="GO:0000976">
    <property type="term" value="F:transcription cis-regulatory region binding"/>
    <property type="evidence" value="ECO:0007669"/>
    <property type="project" value="TreeGrafter"/>
</dbReference>
<evidence type="ECO:0000256" key="4">
    <source>
        <dbReference type="PROSITE-ProRule" id="PRU00335"/>
    </source>
</evidence>
<evidence type="ECO:0000259" key="5">
    <source>
        <dbReference type="PROSITE" id="PS50977"/>
    </source>
</evidence>
<dbReference type="InterPro" id="IPR050109">
    <property type="entry name" value="HTH-type_TetR-like_transc_reg"/>
</dbReference>
<name>S9QDW8_9RHOB</name>
<keyword evidence="2 4" id="KW-0238">DNA-binding</keyword>
<gene>
    <name evidence="6" type="ORF">Salmuc_05546</name>
</gene>
<sequence length="216" mass="23456">MNEATSTLRDPEATRDRLIRAGFQLFGAEGYAAVTTRRLAAQAGTNVAAIGYHFGGKSGLHEACAHALASSISQVVGPPRDHGDVAPSEARRRLETMLRDLAHFLTESREAQDMVGFLLREMAGSEATVDLLYGAFIGPKHRELCALWGAATGQDPESEEVRLAVFAVLGQVVYFRIAQPFVLRRMDWDAIGPDEGLRIADVLADHLQAALDRGSR</sequence>
<dbReference type="SUPFAM" id="SSF48498">
    <property type="entry name" value="Tetracyclin repressor-like, C-terminal domain"/>
    <property type="match status" value="1"/>
</dbReference>
<evidence type="ECO:0000256" key="2">
    <source>
        <dbReference type="ARBA" id="ARBA00023125"/>
    </source>
</evidence>
<dbReference type="PANTHER" id="PTHR30055">
    <property type="entry name" value="HTH-TYPE TRANSCRIPTIONAL REGULATOR RUTR"/>
    <property type="match status" value="1"/>
</dbReference>
<dbReference type="InterPro" id="IPR015292">
    <property type="entry name" value="Tscrpt_reg_YbiH_C"/>
</dbReference>
<dbReference type="Pfam" id="PF09209">
    <property type="entry name" value="CecR_C"/>
    <property type="match status" value="1"/>
</dbReference>
<reference evidence="7" key="1">
    <citation type="journal article" date="2014" name="Stand. Genomic Sci.">
        <title>Genome sequence of the exopolysaccharide-producing Salipiger mucosus type strain (DSM 16094(T)), a moderately halophilic member of the Roseobacter clade.</title>
        <authorList>
            <person name="Riedel T."/>
            <person name="Spring S."/>
            <person name="Fiebig A."/>
            <person name="Petersen J."/>
            <person name="Kyrpides N.C."/>
            <person name="Goker M."/>
            <person name="Klenk H.P."/>
        </authorList>
    </citation>
    <scope>NUCLEOTIDE SEQUENCE [LARGE SCALE GENOMIC DNA]</scope>
    <source>
        <strain evidence="7">DSM 16094</strain>
    </source>
</reference>
<dbReference type="Gene3D" id="1.10.10.60">
    <property type="entry name" value="Homeodomain-like"/>
    <property type="match status" value="1"/>
</dbReference>
<dbReference type="InterPro" id="IPR036271">
    <property type="entry name" value="Tet_transcr_reg_TetR-rel_C_sf"/>
</dbReference>
<dbReference type="HOGENOM" id="CLU_069356_16_0_5"/>
<comment type="caution">
    <text evidence="6">The sequence shown here is derived from an EMBL/GenBank/DDBJ whole genome shotgun (WGS) entry which is preliminary data.</text>
</comment>
<dbReference type="Gene3D" id="1.10.357.10">
    <property type="entry name" value="Tetracycline Repressor, domain 2"/>
    <property type="match status" value="1"/>
</dbReference>
<evidence type="ECO:0000256" key="3">
    <source>
        <dbReference type="ARBA" id="ARBA00023163"/>
    </source>
</evidence>
<dbReference type="PROSITE" id="PS50977">
    <property type="entry name" value="HTH_TETR_2"/>
    <property type="match status" value="1"/>
</dbReference>
<dbReference type="AlphaFoldDB" id="S9QDW8"/>
<keyword evidence="7" id="KW-1185">Reference proteome</keyword>
<dbReference type="PANTHER" id="PTHR30055:SF234">
    <property type="entry name" value="HTH-TYPE TRANSCRIPTIONAL REGULATOR BETI"/>
    <property type="match status" value="1"/>
</dbReference>
<evidence type="ECO:0000313" key="6">
    <source>
        <dbReference type="EMBL" id="EPX79606.1"/>
    </source>
</evidence>
<evidence type="ECO:0000256" key="1">
    <source>
        <dbReference type="ARBA" id="ARBA00023015"/>
    </source>
</evidence>
<keyword evidence="3" id="KW-0804">Transcription</keyword>
<dbReference type="Proteomes" id="UP000015347">
    <property type="component" value="Unassembled WGS sequence"/>
</dbReference>
<dbReference type="InterPro" id="IPR009057">
    <property type="entry name" value="Homeodomain-like_sf"/>
</dbReference>
<dbReference type="SUPFAM" id="SSF46689">
    <property type="entry name" value="Homeodomain-like"/>
    <property type="match status" value="1"/>
</dbReference>
<evidence type="ECO:0000313" key="7">
    <source>
        <dbReference type="Proteomes" id="UP000015347"/>
    </source>
</evidence>
<dbReference type="InterPro" id="IPR001647">
    <property type="entry name" value="HTH_TetR"/>
</dbReference>
<accession>S9QDW8</accession>
<proteinExistence type="predicted"/>
<organism evidence="6 7">
    <name type="scientific">Salipiger mucosus DSM 16094</name>
    <dbReference type="NCBI Taxonomy" id="1123237"/>
    <lineage>
        <taxon>Bacteria</taxon>
        <taxon>Pseudomonadati</taxon>
        <taxon>Pseudomonadota</taxon>
        <taxon>Alphaproteobacteria</taxon>
        <taxon>Rhodobacterales</taxon>
        <taxon>Roseobacteraceae</taxon>
        <taxon>Salipiger</taxon>
    </lineage>
</organism>
<dbReference type="STRING" id="1123237.Salmuc_05546"/>
<dbReference type="RefSeq" id="WP_020038552.1">
    <property type="nucleotide sequence ID" value="NZ_KE557278.1"/>
</dbReference>
<dbReference type="eggNOG" id="COG1309">
    <property type="taxonomic scope" value="Bacteria"/>
</dbReference>
<dbReference type="EMBL" id="APVH01000035">
    <property type="protein sequence ID" value="EPX79606.1"/>
    <property type="molecule type" value="Genomic_DNA"/>
</dbReference>
<protein>
    <submittedName>
        <fullName evidence="6">Transcriptional regulator, TetR family</fullName>
    </submittedName>
</protein>
<keyword evidence="1" id="KW-0805">Transcription regulation</keyword>